<keyword evidence="12" id="KW-0511">Multifunctional enzyme</keyword>
<evidence type="ECO:0000256" key="12">
    <source>
        <dbReference type="ARBA" id="ARBA00023268"/>
    </source>
</evidence>
<evidence type="ECO:0000256" key="13">
    <source>
        <dbReference type="ARBA" id="ARBA00047880"/>
    </source>
</evidence>
<dbReference type="Pfam" id="PF01687">
    <property type="entry name" value="Flavokinase"/>
    <property type="match status" value="1"/>
</dbReference>
<dbReference type="EMBL" id="FQUS01000001">
    <property type="protein sequence ID" value="SHE41450.1"/>
    <property type="molecule type" value="Genomic_DNA"/>
</dbReference>
<dbReference type="CDD" id="cd02064">
    <property type="entry name" value="FAD_synthetase_N"/>
    <property type="match status" value="1"/>
</dbReference>
<evidence type="ECO:0000259" key="16">
    <source>
        <dbReference type="SMART" id="SM00904"/>
    </source>
</evidence>
<evidence type="ECO:0000256" key="10">
    <source>
        <dbReference type="ARBA" id="ARBA00022827"/>
    </source>
</evidence>
<dbReference type="Gene3D" id="3.40.50.620">
    <property type="entry name" value="HUPs"/>
    <property type="match status" value="1"/>
</dbReference>
<dbReference type="Proteomes" id="UP000184041">
    <property type="component" value="Unassembled WGS sequence"/>
</dbReference>
<dbReference type="InterPro" id="IPR014729">
    <property type="entry name" value="Rossmann-like_a/b/a_fold"/>
</dbReference>
<name>A0A1M4TAL4_9BACT</name>
<dbReference type="SMART" id="SM00904">
    <property type="entry name" value="Flavokinase"/>
    <property type="match status" value="1"/>
</dbReference>
<evidence type="ECO:0000256" key="14">
    <source>
        <dbReference type="ARBA" id="ARBA00049494"/>
    </source>
</evidence>
<dbReference type="GO" id="GO:0006747">
    <property type="term" value="P:FAD biosynthetic process"/>
    <property type="evidence" value="ECO:0007669"/>
    <property type="project" value="UniProtKB-UniRule"/>
</dbReference>
<feature type="domain" description="Riboflavin kinase" evidence="16">
    <location>
        <begin position="184"/>
        <end position="309"/>
    </location>
</feature>
<dbReference type="FunFam" id="2.40.30.30:FF:000003">
    <property type="entry name" value="Riboflavin biosynthesis protein"/>
    <property type="match status" value="1"/>
</dbReference>
<keyword evidence="9 15" id="KW-0418">Kinase</keyword>
<comment type="catalytic activity">
    <reaction evidence="14 15">
        <text>FMN + ATP + H(+) = FAD + diphosphate</text>
        <dbReference type="Rhea" id="RHEA:17237"/>
        <dbReference type="ChEBI" id="CHEBI:15378"/>
        <dbReference type="ChEBI" id="CHEBI:30616"/>
        <dbReference type="ChEBI" id="CHEBI:33019"/>
        <dbReference type="ChEBI" id="CHEBI:57692"/>
        <dbReference type="ChEBI" id="CHEBI:58210"/>
        <dbReference type="EC" id="2.7.7.2"/>
    </reaction>
</comment>
<dbReference type="UniPathway" id="UPA00277">
    <property type="reaction ID" value="UER00407"/>
</dbReference>
<dbReference type="OrthoDB" id="9803667at2"/>
<evidence type="ECO:0000256" key="8">
    <source>
        <dbReference type="ARBA" id="ARBA00022741"/>
    </source>
</evidence>
<comment type="similarity">
    <text evidence="15">Belongs to the ribF family.</text>
</comment>
<comment type="pathway">
    <text evidence="2 15">Cofactor biosynthesis; FAD biosynthesis; FAD from FMN: step 1/1.</text>
</comment>
<keyword evidence="6 15" id="KW-0808">Transferase</keyword>
<evidence type="ECO:0000256" key="4">
    <source>
        <dbReference type="ARBA" id="ARBA00022630"/>
    </source>
</evidence>
<dbReference type="PIRSF" id="PIRSF004491">
    <property type="entry name" value="FAD_Synth"/>
    <property type="match status" value="1"/>
</dbReference>
<dbReference type="EC" id="2.7.7.2" evidence="15"/>
<organism evidence="17 18">
    <name type="scientific">Fodinibius roseus</name>
    <dbReference type="NCBI Taxonomy" id="1194090"/>
    <lineage>
        <taxon>Bacteria</taxon>
        <taxon>Pseudomonadati</taxon>
        <taxon>Balneolota</taxon>
        <taxon>Balneolia</taxon>
        <taxon>Balneolales</taxon>
        <taxon>Balneolaceae</taxon>
        <taxon>Fodinibius</taxon>
    </lineage>
</organism>
<dbReference type="PANTHER" id="PTHR22749:SF6">
    <property type="entry name" value="RIBOFLAVIN KINASE"/>
    <property type="match status" value="1"/>
</dbReference>
<proteinExistence type="inferred from homology"/>
<evidence type="ECO:0000256" key="5">
    <source>
        <dbReference type="ARBA" id="ARBA00022643"/>
    </source>
</evidence>
<protein>
    <recommendedName>
        <fullName evidence="15">Riboflavin biosynthesis protein</fullName>
    </recommendedName>
    <domain>
        <recommendedName>
            <fullName evidence="15">Riboflavin kinase</fullName>
            <ecNumber evidence="15">2.7.1.26</ecNumber>
        </recommendedName>
        <alternativeName>
            <fullName evidence="15">Flavokinase</fullName>
        </alternativeName>
    </domain>
    <domain>
        <recommendedName>
            <fullName evidence="15">FMN adenylyltransferase</fullName>
            <ecNumber evidence="15">2.7.7.2</ecNumber>
        </recommendedName>
        <alternativeName>
            <fullName evidence="15">FAD pyrophosphorylase</fullName>
        </alternativeName>
        <alternativeName>
            <fullName evidence="15">FAD synthase</fullName>
        </alternativeName>
    </domain>
</protein>
<comment type="pathway">
    <text evidence="3 15">Cofactor biosynthesis; FMN biosynthesis; FMN from riboflavin (ATP route): step 1/1.</text>
</comment>
<dbReference type="GO" id="GO:0003919">
    <property type="term" value="F:FMN adenylyltransferase activity"/>
    <property type="evidence" value="ECO:0007669"/>
    <property type="project" value="UniProtKB-UniRule"/>
</dbReference>
<evidence type="ECO:0000256" key="7">
    <source>
        <dbReference type="ARBA" id="ARBA00022695"/>
    </source>
</evidence>
<dbReference type="SUPFAM" id="SSF82114">
    <property type="entry name" value="Riboflavin kinase-like"/>
    <property type="match status" value="1"/>
</dbReference>
<evidence type="ECO:0000256" key="2">
    <source>
        <dbReference type="ARBA" id="ARBA00004726"/>
    </source>
</evidence>
<reference evidence="17 18" key="1">
    <citation type="submission" date="2016-11" db="EMBL/GenBank/DDBJ databases">
        <authorList>
            <person name="Jaros S."/>
            <person name="Januszkiewicz K."/>
            <person name="Wedrychowicz H."/>
        </authorList>
    </citation>
    <scope>NUCLEOTIDE SEQUENCE [LARGE SCALE GENOMIC DNA]</scope>
    <source>
        <strain evidence="17 18">DSM 21986</strain>
    </source>
</reference>
<keyword evidence="10 15" id="KW-0274">FAD</keyword>
<comment type="catalytic activity">
    <reaction evidence="13 15">
        <text>riboflavin + ATP = FMN + ADP + H(+)</text>
        <dbReference type="Rhea" id="RHEA:14357"/>
        <dbReference type="ChEBI" id="CHEBI:15378"/>
        <dbReference type="ChEBI" id="CHEBI:30616"/>
        <dbReference type="ChEBI" id="CHEBI:57986"/>
        <dbReference type="ChEBI" id="CHEBI:58210"/>
        <dbReference type="ChEBI" id="CHEBI:456216"/>
        <dbReference type="EC" id="2.7.1.26"/>
    </reaction>
</comment>
<keyword evidence="18" id="KW-1185">Reference proteome</keyword>
<evidence type="ECO:0000256" key="6">
    <source>
        <dbReference type="ARBA" id="ARBA00022679"/>
    </source>
</evidence>
<evidence type="ECO:0000256" key="1">
    <source>
        <dbReference type="ARBA" id="ARBA00002121"/>
    </source>
</evidence>
<dbReference type="UniPathway" id="UPA00276">
    <property type="reaction ID" value="UER00406"/>
</dbReference>
<evidence type="ECO:0000313" key="17">
    <source>
        <dbReference type="EMBL" id="SHE41450.1"/>
    </source>
</evidence>
<dbReference type="FunFam" id="3.40.50.620:FF:000021">
    <property type="entry name" value="Riboflavin biosynthesis protein"/>
    <property type="match status" value="1"/>
</dbReference>
<dbReference type="InterPro" id="IPR015865">
    <property type="entry name" value="Riboflavin_kinase_bac/euk"/>
</dbReference>
<dbReference type="InterPro" id="IPR015864">
    <property type="entry name" value="FAD_synthase"/>
</dbReference>
<dbReference type="STRING" id="1194090.SAMN05443144_101249"/>
<dbReference type="EC" id="2.7.1.26" evidence="15"/>
<keyword evidence="8 15" id="KW-0547">Nucleotide-binding</keyword>
<dbReference type="RefSeq" id="WP_073058985.1">
    <property type="nucleotide sequence ID" value="NZ_FQUS01000001.1"/>
</dbReference>
<evidence type="ECO:0000256" key="15">
    <source>
        <dbReference type="PIRNR" id="PIRNR004491"/>
    </source>
</evidence>
<comment type="function">
    <text evidence="1">Catalyzes the phosphorylation of riboflavin to FMN followed by the adenylation of FMN to FAD.</text>
</comment>
<dbReference type="NCBIfam" id="NF004160">
    <property type="entry name" value="PRK05627.1-3"/>
    <property type="match status" value="1"/>
</dbReference>
<dbReference type="InterPro" id="IPR023465">
    <property type="entry name" value="Riboflavin_kinase_dom_sf"/>
</dbReference>
<dbReference type="GO" id="GO:0009398">
    <property type="term" value="P:FMN biosynthetic process"/>
    <property type="evidence" value="ECO:0007669"/>
    <property type="project" value="UniProtKB-UniRule"/>
</dbReference>
<dbReference type="AlphaFoldDB" id="A0A1M4TAL4"/>
<keyword evidence="7 15" id="KW-0548">Nucleotidyltransferase</keyword>
<sequence length="311" mass="35778">MAELILLEEVERVPRTVLTVGTFDGVHAGHRAILDTVVEEARKQSARSVLVTFDPHPRDIINPGDAGIKLLTTIQERSEILNELGIDEMVVIPFDRDFSLLSSEEFVRKIIYEKIGVSQFVIGYDHQFGRNREGTIETIERLGKELGFEAYVVSKREIGEQTVSSTAIRKAISEEGDVEKAARFLQRPYRLNGTVIHGEKRGKEIGYPTANIKPEHPQKVIPRDGVYAVRLRVMGHWFKGMMNIGTRPTFHEKKRALEVNLFDFDEDIYGKEVQVRFFYRIRDEVEFEGINELIQQLQKDEKRARELLSMH</sequence>
<dbReference type="PANTHER" id="PTHR22749">
    <property type="entry name" value="RIBOFLAVIN KINASE/FMN ADENYLYLTRANSFERASE"/>
    <property type="match status" value="1"/>
</dbReference>
<dbReference type="Gene3D" id="2.40.30.30">
    <property type="entry name" value="Riboflavin kinase-like"/>
    <property type="match status" value="1"/>
</dbReference>
<dbReference type="GO" id="GO:0008531">
    <property type="term" value="F:riboflavin kinase activity"/>
    <property type="evidence" value="ECO:0007669"/>
    <property type="project" value="UniProtKB-UniRule"/>
</dbReference>
<dbReference type="SUPFAM" id="SSF52374">
    <property type="entry name" value="Nucleotidylyl transferase"/>
    <property type="match status" value="1"/>
</dbReference>
<dbReference type="InterPro" id="IPR023468">
    <property type="entry name" value="Riboflavin_kinase"/>
</dbReference>
<keyword evidence="11 15" id="KW-0067">ATP-binding</keyword>
<dbReference type="GO" id="GO:0009231">
    <property type="term" value="P:riboflavin biosynthetic process"/>
    <property type="evidence" value="ECO:0007669"/>
    <property type="project" value="InterPro"/>
</dbReference>
<evidence type="ECO:0000313" key="18">
    <source>
        <dbReference type="Proteomes" id="UP000184041"/>
    </source>
</evidence>
<dbReference type="NCBIfam" id="NF004162">
    <property type="entry name" value="PRK05627.1-5"/>
    <property type="match status" value="1"/>
</dbReference>
<dbReference type="NCBIfam" id="TIGR00083">
    <property type="entry name" value="ribF"/>
    <property type="match status" value="1"/>
</dbReference>
<gene>
    <name evidence="17" type="ORF">SAMN05443144_101249</name>
</gene>
<dbReference type="InterPro" id="IPR002606">
    <property type="entry name" value="Riboflavin_kinase_bac"/>
</dbReference>
<accession>A0A1M4TAL4</accession>
<evidence type="ECO:0000256" key="9">
    <source>
        <dbReference type="ARBA" id="ARBA00022777"/>
    </source>
</evidence>
<evidence type="ECO:0000256" key="3">
    <source>
        <dbReference type="ARBA" id="ARBA00005201"/>
    </source>
</evidence>
<keyword evidence="4 15" id="KW-0285">Flavoprotein</keyword>
<dbReference type="GO" id="GO:0005524">
    <property type="term" value="F:ATP binding"/>
    <property type="evidence" value="ECO:0007669"/>
    <property type="project" value="UniProtKB-UniRule"/>
</dbReference>
<keyword evidence="5 15" id="KW-0288">FMN</keyword>
<dbReference type="Pfam" id="PF06574">
    <property type="entry name" value="FAD_syn"/>
    <property type="match status" value="1"/>
</dbReference>
<evidence type="ECO:0000256" key="11">
    <source>
        <dbReference type="ARBA" id="ARBA00022840"/>
    </source>
</evidence>